<evidence type="ECO:0000256" key="5">
    <source>
        <dbReference type="ARBA" id="ARBA00022777"/>
    </source>
</evidence>
<feature type="compositionally biased region" description="Basic and acidic residues" evidence="10">
    <location>
        <begin position="316"/>
        <end position="333"/>
    </location>
</feature>
<dbReference type="EMBL" id="CAWYQH010000100">
    <property type="protein sequence ID" value="CAK8685589.1"/>
    <property type="molecule type" value="Genomic_DNA"/>
</dbReference>
<keyword evidence="2" id="KW-0723">Serine/threonine-protein kinase</keyword>
<keyword evidence="6 9" id="KW-0067">ATP-binding</keyword>
<dbReference type="InterPro" id="IPR016024">
    <property type="entry name" value="ARM-type_fold"/>
</dbReference>
<evidence type="ECO:0000256" key="8">
    <source>
        <dbReference type="ARBA" id="ARBA00048679"/>
    </source>
</evidence>
<dbReference type="InterPro" id="IPR011989">
    <property type="entry name" value="ARM-like"/>
</dbReference>
<dbReference type="InterPro" id="IPR017441">
    <property type="entry name" value="Protein_kinase_ATP_BS"/>
</dbReference>
<dbReference type="PROSITE" id="PS00107">
    <property type="entry name" value="PROTEIN_KINASE_ATP"/>
    <property type="match status" value="1"/>
</dbReference>
<dbReference type="PANTHER" id="PTHR22983">
    <property type="entry name" value="PROTEIN KINASE RELATED"/>
    <property type="match status" value="1"/>
</dbReference>
<keyword evidence="3" id="KW-0808">Transferase</keyword>
<dbReference type="SMART" id="SM00220">
    <property type="entry name" value="S_TKc"/>
    <property type="match status" value="1"/>
</dbReference>
<comment type="catalytic activity">
    <reaction evidence="8">
        <text>L-seryl-[protein] + ATP = O-phospho-L-seryl-[protein] + ADP + H(+)</text>
        <dbReference type="Rhea" id="RHEA:17989"/>
        <dbReference type="Rhea" id="RHEA-COMP:9863"/>
        <dbReference type="Rhea" id="RHEA-COMP:11604"/>
        <dbReference type="ChEBI" id="CHEBI:15378"/>
        <dbReference type="ChEBI" id="CHEBI:29999"/>
        <dbReference type="ChEBI" id="CHEBI:30616"/>
        <dbReference type="ChEBI" id="CHEBI:83421"/>
        <dbReference type="ChEBI" id="CHEBI:456216"/>
        <dbReference type="EC" id="2.7.11.1"/>
    </reaction>
</comment>
<evidence type="ECO:0000256" key="2">
    <source>
        <dbReference type="ARBA" id="ARBA00022527"/>
    </source>
</evidence>
<evidence type="ECO:0000256" key="1">
    <source>
        <dbReference type="ARBA" id="ARBA00012513"/>
    </source>
</evidence>
<accession>A0ABP0G4J5</accession>
<dbReference type="InterPro" id="IPR008271">
    <property type="entry name" value="Ser/Thr_kinase_AS"/>
</dbReference>
<feature type="region of interest" description="Disordered" evidence="10">
    <location>
        <begin position="309"/>
        <end position="366"/>
    </location>
</feature>
<dbReference type="Gene3D" id="1.25.10.10">
    <property type="entry name" value="Leucine-rich Repeat Variant"/>
    <property type="match status" value="1"/>
</dbReference>
<proteinExistence type="predicted"/>
<feature type="domain" description="Protein kinase" evidence="11">
    <location>
        <begin position="4"/>
        <end position="254"/>
    </location>
</feature>
<comment type="caution">
    <text evidence="12">The sequence shown here is derived from an EMBL/GenBank/DDBJ whole genome shotgun (WGS) entry which is preliminary data.</text>
</comment>
<dbReference type="Gene3D" id="1.10.510.10">
    <property type="entry name" value="Transferase(Phosphotransferase) domain 1"/>
    <property type="match status" value="1"/>
</dbReference>
<dbReference type="PROSITE" id="PS50011">
    <property type="entry name" value="PROTEIN_KINASE_DOM"/>
    <property type="match status" value="1"/>
</dbReference>
<dbReference type="SUPFAM" id="SSF56112">
    <property type="entry name" value="Protein kinase-like (PK-like)"/>
    <property type="match status" value="1"/>
</dbReference>
<dbReference type="InterPro" id="IPR000719">
    <property type="entry name" value="Prot_kinase_dom"/>
</dbReference>
<evidence type="ECO:0000256" key="4">
    <source>
        <dbReference type="ARBA" id="ARBA00022741"/>
    </source>
</evidence>
<comment type="catalytic activity">
    <reaction evidence="7">
        <text>L-threonyl-[protein] + ATP = O-phospho-L-threonyl-[protein] + ADP + H(+)</text>
        <dbReference type="Rhea" id="RHEA:46608"/>
        <dbReference type="Rhea" id="RHEA-COMP:11060"/>
        <dbReference type="Rhea" id="RHEA-COMP:11605"/>
        <dbReference type="ChEBI" id="CHEBI:15378"/>
        <dbReference type="ChEBI" id="CHEBI:30013"/>
        <dbReference type="ChEBI" id="CHEBI:30616"/>
        <dbReference type="ChEBI" id="CHEBI:61977"/>
        <dbReference type="ChEBI" id="CHEBI:456216"/>
        <dbReference type="EC" id="2.7.11.1"/>
    </reaction>
</comment>
<dbReference type="CDD" id="cd14002">
    <property type="entry name" value="STKc_STK36"/>
    <property type="match status" value="1"/>
</dbReference>
<dbReference type="PANTHER" id="PTHR22983:SF6">
    <property type="entry name" value="SERINE_THREONINE-PROTEIN KINASE 36"/>
    <property type="match status" value="1"/>
</dbReference>
<evidence type="ECO:0000256" key="3">
    <source>
        <dbReference type="ARBA" id="ARBA00022679"/>
    </source>
</evidence>
<dbReference type="Proteomes" id="UP001642483">
    <property type="component" value="Unassembled WGS sequence"/>
</dbReference>
<organism evidence="12 13">
    <name type="scientific">Clavelina lepadiformis</name>
    <name type="common">Light-bulb sea squirt</name>
    <name type="synonym">Ascidia lepadiformis</name>
    <dbReference type="NCBI Taxonomy" id="159417"/>
    <lineage>
        <taxon>Eukaryota</taxon>
        <taxon>Metazoa</taxon>
        <taxon>Chordata</taxon>
        <taxon>Tunicata</taxon>
        <taxon>Ascidiacea</taxon>
        <taxon>Aplousobranchia</taxon>
        <taxon>Clavelinidae</taxon>
        <taxon>Clavelina</taxon>
    </lineage>
</organism>
<protein>
    <recommendedName>
        <fullName evidence="1">non-specific serine/threonine protein kinase</fullName>
        <ecNumber evidence="1">2.7.11.1</ecNumber>
    </recommendedName>
</protein>
<evidence type="ECO:0000256" key="10">
    <source>
        <dbReference type="SAM" id="MobiDB-lite"/>
    </source>
</evidence>
<keyword evidence="4 9" id="KW-0547">Nucleotide-binding</keyword>
<keyword evidence="5" id="KW-0418">Kinase</keyword>
<evidence type="ECO:0000256" key="7">
    <source>
        <dbReference type="ARBA" id="ARBA00047899"/>
    </source>
</evidence>
<reference evidence="12 13" key="1">
    <citation type="submission" date="2024-02" db="EMBL/GenBank/DDBJ databases">
        <authorList>
            <person name="Daric V."/>
            <person name="Darras S."/>
        </authorList>
    </citation>
    <scope>NUCLEOTIDE SEQUENCE [LARGE SCALE GENOMIC DNA]</scope>
</reference>
<evidence type="ECO:0000259" key="11">
    <source>
        <dbReference type="PROSITE" id="PS50011"/>
    </source>
</evidence>
<evidence type="ECO:0000256" key="9">
    <source>
        <dbReference type="PROSITE-ProRule" id="PRU10141"/>
    </source>
</evidence>
<dbReference type="PROSITE" id="PS00108">
    <property type="entry name" value="PROTEIN_KINASE_ST"/>
    <property type="match status" value="1"/>
</dbReference>
<dbReference type="EC" id="2.7.11.1" evidence="1"/>
<dbReference type="SUPFAM" id="SSF48371">
    <property type="entry name" value="ARM repeat"/>
    <property type="match status" value="1"/>
</dbReference>
<feature type="compositionally biased region" description="Polar residues" evidence="10">
    <location>
        <begin position="335"/>
        <end position="345"/>
    </location>
</feature>
<evidence type="ECO:0000313" key="13">
    <source>
        <dbReference type="Proteomes" id="UP001642483"/>
    </source>
</evidence>
<feature type="binding site" evidence="9">
    <location>
        <position position="33"/>
    </location>
    <ligand>
        <name>ATP</name>
        <dbReference type="ChEBI" id="CHEBI:30616"/>
    </ligand>
</feature>
<sequence>MDKYHVLEVIGEGSFGRVFKGRKKHTGHIVALKFIPKAGKAEKDLRNLKREIEIMSGLKHENIIELLDHFETNEEIVVVTEYAEGELFQILEDDGTLSEEQICNIACQLLSALYYLHAHRILHRDMKPQNVLLGKGGVVKLCDFGFARAMSMNTLVLTSIKGTPLYMSPELVEERPYDHTADLWSLGCILYELYVGQPPFYTNSIFQLVSLIIKDDIKWPKTMSDNFRLFLKGLLTKDPKNRLTWPFLLKHPFVKSKVNVDFSKDITTQVPLTEEPTIEIQIAKDKISQKMVSKGGGSKILRKARLKMAAHNQNRPVEDEGKNTKTKKLHDVKSIVQSKEASSQRPKGHLIVDSVRLDNPDENGDSDDDWQEIIEATDPNNMQLTTPMMLLSDAGFKTRIYEQLALAKQNLSHKKLQGASLFRCILKVITNLLTTKCDSELLWNFCMEGELPLQLINFLQTIFQDKSINECAWFPQIVTDILTLLAAYAASDFNIQNLSTKKGEIVCTQLKFTQCAVRMVALINDILSSSLATNKLICEQLFLCIIFTCESCDHGQDSSIASDVYSAVMKSTILKNILKFVSEGVQGLENEEENLSSNIRALSLSALASLTYVPVVAIPVQQCKESLGNFLSDLLFSCQKFVDILFEMIHKSNTCLNSLKLILSCCQISTQVCQVFCTDAFVACLVNILKENLENPTYEKQLYEIVLNILTRIHAVLPKLSAEILEKYSEQLKMVFLQSNHPTFTLAAANLLSGLSHDGLLLDFSRQDFFSVISSAILNLTEVDTLPPFGFGLLDGAVDMISQVLLSCDPRILACFVDSGAWTALWYRLGHTIHADLQPGEDGDTILSSYRKTIPSQGNNSFDSMLMSPMALVSFLSLAVDVFVSDPMMYIPLACQPEGIVNTCIIKIISSDFVKCLNEHLSVKGDQKSLELLILAALKCLSLPFIFDSYVSLLWLVEKTYLELNVLPLVLCRCIENLSDASDIPIKLITELAIRFSSCQNLFLQLCEDALSSSTAIPSKQSIIEYFARILSSDKSLPSAKAGILEMLYFMLSTTQKRGSFVAAQILFNTCTSQASSLSSCLGSSDVIVCSQTCRIISYLASLCEYEESKMFLEDNNSVRSSVIKPTSSYNTFRNLFYENGTYRLKPDILQCFVNSLSNLHNMLLSEDTELQTIACRLILHLCKWDATLQENLVRYNIPSSVIQIVLDDKCNAVLQMSLQTLNALLSCDVCRTSLQPKCIAGLKKRAFEQLDLLSKSTPNVTFNCFNSSGIYQRCYISLWSKLYTSLE</sequence>
<keyword evidence="13" id="KW-1185">Reference proteome</keyword>
<name>A0ABP0G4J5_CLALP</name>
<evidence type="ECO:0000313" key="12">
    <source>
        <dbReference type="EMBL" id="CAK8685589.1"/>
    </source>
</evidence>
<dbReference type="InterPro" id="IPR011009">
    <property type="entry name" value="Kinase-like_dom_sf"/>
</dbReference>
<evidence type="ECO:0000256" key="6">
    <source>
        <dbReference type="ARBA" id="ARBA00022840"/>
    </source>
</evidence>
<gene>
    <name evidence="12" type="ORF">CVLEPA_LOCUS16703</name>
</gene>
<dbReference type="Pfam" id="PF00069">
    <property type="entry name" value="Pkinase"/>
    <property type="match status" value="1"/>
</dbReference>